<keyword evidence="2" id="KW-0732">Signal</keyword>
<accession>A0ABR1MJS3</accession>
<protein>
    <submittedName>
        <fullName evidence="3">Uncharacterized protein</fullName>
    </submittedName>
</protein>
<evidence type="ECO:0000256" key="1">
    <source>
        <dbReference type="SAM" id="MobiDB-lite"/>
    </source>
</evidence>
<name>A0ABR1MJS3_9PEZI</name>
<evidence type="ECO:0000313" key="3">
    <source>
        <dbReference type="EMBL" id="KAK7551450.1"/>
    </source>
</evidence>
<evidence type="ECO:0000256" key="2">
    <source>
        <dbReference type="SAM" id="SignalP"/>
    </source>
</evidence>
<dbReference type="EMBL" id="JBBPDW010000006">
    <property type="protein sequence ID" value="KAK7551450.1"/>
    <property type="molecule type" value="Genomic_DNA"/>
</dbReference>
<comment type="caution">
    <text evidence="3">The sequence shown here is derived from an EMBL/GenBank/DDBJ whole genome shotgun (WGS) entry which is preliminary data.</text>
</comment>
<keyword evidence="4" id="KW-1185">Reference proteome</keyword>
<sequence length="164" mass="18196">MLAFGGDFFFFFFFFFLDTRIAYPTVKQVTALQSVCAPSMQTSSQYTNIHNSPFDMAAPSQSLDLYGASDCFSKISTLLQCALSDKAQVPSRTILKSAPRQSSRRGFFSKSSQPVQVDPQYFSTPPLLHHRWRPPAPHAPQSGWISTNVARPILNIAPAPTSDD</sequence>
<organism evidence="3 4">
    <name type="scientific">Phyllosticta citricarpa</name>
    <dbReference type="NCBI Taxonomy" id="55181"/>
    <lineage>
        <taxon>Eukaryota</taxon>
        <taxon>Fungi</taxon>
        <taxon>Dikarya</taxon>
        <taxon>Ascomycota</taxon>
        <taxon>Pezizomycotina</taxon>
        <taxon>Dothideomycetes</taxon>
        <taxon>Dothideomycetes incertae sedis</taxon>
        <taxon>Botryosphaeriales</taxon>
        <taxon>Phyllostictaceae</taxon>
        <taxon>Phyllosticta</taxon>
    </lineage>
</organism>
<reference evidence="3 4" key="1">
    <citation type="submission" date="2024-04" db="EMBL/GenBank/DDBJ databases">
        <title>Phyllosticta paracitricarpa is synonymous to the EU quarantine fungus P. citricarpa based on phylogenomic analyses.</title>
        <authorList>
            <consortium name="Lawrence Berkeley National Laboratory"/>
            <person name="Van Ingen-Buijs V.A."/>
            <person name="Van Westerhoven A.C."/>
            <person name="Haridas S."/>
            <person name="Skiadas P."/>
            <person name="Martin F."/>
            <person name="Groenewald J.Z."/>
            <person name="Crous P.W."/>
            <person name="Seidl M.F."/>
        </authorList>
    </citation>
    <scope>NUCLEOTIDE SEQUENCE [LARGE SCALE GENOMIC DNA]</scope>
    <source>
        <strain evidence="3 4">CBS 122670</strain>
    </source>
</reference>
<feature type="signal peptide" evidence="2">
    <location>
        <begin position="1"/>
        <end position="22"/>
    </location>
</feature>
<feature type="region of interest" description="Disordered" evidence="1">
    <location>
        <begin position="94"/>
        <end position="118"/>
    </location>
</feature>
<dbReference type="Proteomes" id="UP001365128">
    <property type="component" value="Unassembled WGS sequence"/>
</dbReference>
<proteinExistence type="predicted"/>
<evidence type="ECO:0000313" key="4">
    <source>
        <dbReference type="Proteomes" id="UP001365128"/>
    </source>
</evidence>
<gene>
    <name evidence="3" type="ORF">IWX46DRAFT_382149</name>
</gene>
<feature type="chain" id="PRO_5045634177" evidence="2">
    <location>
        <begin position="23"/>
        <end position="164"/>
    </location>
</feature>